<evidence type="ECO:0000313" key="2">
    <source>
        <dbReference type="EMBL" id="UJO19682.1"/>
    </source>
</evidence>
<dbReference type="AlphaFoldDB" id="A0A9Q8PC48"/>
<evidence type="ECO:0000313" key="3">
    <source>
        <dbReference type="Proteomes" id="UP000756132"/>
    </source>
</evidence>
<dbReference type="OMA" id="MLIWNTN"/>
<evidence type="ECO:0000256" key="1">
    <source>
        <dbReference type="SAM" id="SignalP"/>
    </source>
</evidence>
<gene>
    <name evidence="2" type="ORF">CLAFUR5_10626</name>
</gene>
<keyword evidence="1" id="KW-0732">Signal</keyword>
<dbReference type="Proteomes" id="UP000756132">
    <property type="component" value="Chromosome 7"/>
</dbReference>
<accession>A0A9Q8PC48</accession>
<organism evidence="2 3">
    <name type="scientific">Passalora fulva</name>
    <name type="common">Tomato leaf mold</name>
    <name type="synonym">Cladosporium fulvum</name>
    <dbReference type="NCBI Taxonomy" id="5499"/>
    <lineage>
        <taxon>Eukaryota</taxon>
        <taxon>Fungi</taxon>
        <taxon>Dikarya</taxon>
        <taxon>Ascomycota</taxon>
        <taxon>Pezizomycotina</taxon>
        <taxon>Dothideomycetes</taxon>
        <taxon>Dothideomycetidae</taxon>
        <taxon>Mycosphaerellales</taxon>
        <taxon>Mycosphaerellaceae</taxon>
        <taxon>Fulvia</taxon>
    </lineage>
</organism>
<sequence length="130" mass="14031">MQLLAATLLLATALAAPAPAPVNKAYLPAEPLPRVAPNTSTCALRYLTMAGLYTVNIGRPYANGDGCKFVRKSIRKKTQILSSNPGFVCEDNGHGQTMLIWNTNLKSTKVNDGLKLAYAMVDFTCDPYNP</sequence>
<proteinExistence type="predicted"/>
<keyword evidence="3" id="KW-1185">Reference proteome</keyword>
<feature type="signal peptide" evidence="1">
    <location>
        <begin position="1"/>
        <end position="15"/>
    </location>
</feature>
<name>A0A9Q8PC48_PASFU</name>
<dbReference type="GeneID" id="71990504"/>
<dbReference type="EMBL" id="CP090169">
    <property type="protein sequence ID" value="UJO19682.1"/>
    <property type="molecule type" value="Genomic_DNA"/>
</dbReference>
<reference evidence="2" key="2">
    <citation type="journal article" date="2022" name="Microb. Genom.">
        <title>A chromosome-scale genome assembly of the tomato pathogen Cladosporium fulvum reveals a compartmentalized genome architecture and the presence of a dispensable chromosome.</title>
        <authorList>
            <person name="Zaccaron A.Z."/>
            <person name="Chen L.H."/>
            <person name="Samaras A."/>
            <person name="Stergiopoulos I."/>
        </authorList>
    </citation>
    <scope>NUCLEOTIDE SEQUENCE</scope>
    <source>
        <strain evidence="2">Race5_Kim</strain>
    </source>
</reference>
<protein>
    <submittedName>
        <fullName evidence="2">Uncharacterized protein</fullName>
    </submittedName>
</protein>
<dbReference type="RefSeq" id="XP_047764048.1">
    <property type="nucleotide sequence ID" value="XM_047909774.1"/>
</dbReference>
<reference evidence="2" key="1">
    <citation type="submission" date="2021-12" db="EMBL/GenBank/DDBJ databases">
        <authorList>
            <person name="Zaccaron A."/>
            <person name="Stergiopoulos I."/>
        </authorList>
    </citation>
    <scope>NUCLEOTIDE SEQUENCE</scope>
    <source>
        <strain evidence="2">Race5_Kim</strain>
    </source>
</reference>
<dbReference type="OrthoDB" id="3643796at2759"/>
<feature type="chain" id="PRO_5040249469" evidence="1">
    <location>
        <begin position="16"/>
        <end position="130"/>
    </location>
</feature>
<dbReference type="KEGG" id="ffu:CLAFUR5_10626"/>